<keyword evidence="1" id="KW-0812">Transmembrane</keyword>
<dbReference type="EMBL" id="JAROYP010000013">
    <property type="protein sequence ID" value="MDH5163171.1"/>
    <property type="molecule type" value="Genomic_DNA"/>
</dbReference>
<dbReference type="Proteomes" id="UP001159179">
    <property type="component" value="Unassembled WGS sequence"/>
</dbReference>
<evidence type="ECO:0008006" key="4">
    <source>
        <dbReference type="Google" id="ProtNLM"/>
    </source>
</evidence>
<keyword evidence="1" id="KW-0472">Membrane</keyword>
<evidence type="ECO:0000256" key="1">
    <source>
        <dbReference type="SAM" id="Phobius"/>
    </source>
</evidence>
<feature type="transmembrane region" description="Helical" evidence="1">
    <location>
        <begin position="136"/>
        <end position="157"/>
    </location>
</feature>
<evidence type="ECO:0000313" key="2">
    <source>
        <dbReference type="EMBL" id="MDH5163171.1"/>
    </source>
</evidence>
<reference evidence="2" key="1">
    <citation type="submission" date="2023-03" db="EMBL/GenBank/DDBJ databases">
        <title>Bacterial isolates from washroom surfaces on a university campus.</title>
        <authorList>
            <person name="Holman D.B."/>
            <person name="Gzyl K.E."/>
            <person name="Taheri A.E."/>
        </authorList>
    </citation>
    <scope>NUCLEOTIDE SEQUENCE</scope>
    <source>
        <strain evidence="2">RD03</strain>
    </source>
</reference>
<sequence length="228" mass="26515">MSQVMGVMKMHVREKWGWFYTPWIILFFSFFVNLVIGFLLDGNDPMYTGGLMSIYIYMLVMGMVTISQMFQFAIGLSVSRKDFYLGTLGIFVAMSAGITIVLFILTSIEQWTGGWGVNLHFFHLPYLHDGLPIEQFSISFIVMLHMCYLGFVISSVFQRFGRSGLLIFLGVLFVLSSILAFLCTYYEWWMDIFYWIAKHTAFELALWMIPLVIIYMVVSYWLLRKATV</sequence>
<dbReference type="RefSeq" id="WP_251340252.1">
    <property type="nucleotide sequence ID" value="NZ_JAMATW010000009.1"/>
</dbReference>
<feature type="transmembrane region" description="Helical" evidence="1">
    <location>
        <begin position="164"/>
        <end position="188"/>
    </location>
</feature>
<feature type="transmembrane region" description="Helical" evidence="1">
    <location>
        <begin position="20"/>
        <end position="40"/>
    </location>
</feature>
<dbReference type="AlphaFoldDB" id="A0AAW6T2U7"/>
<feature type="transmembrane region" description="Helical" evidence="1">
    <location>
        <begin position="83"/>
        <end position="105"/>
    </location>
</feature>
<gene>
    <name evidence="2" type="ORF">P5X88_19745</name>
</gene>
<name>A0AAW6T2U7_9BACI</name>
<organism evidence="2 3">
    <name type="scientific">Heyndrickxia oleronia</name>
    <dbReference type="NCBI Taxonomy" id="38875"/>
    <lineage>
        <taxon>Bacteria</taxon>
        <taxon>Bacillati</taxon>
        <taxon>Bacillota</taxon>
        <taxon>Bacilli</taxon>
        <taxon>Bacillales</taxon>
        <taxon>Bacillaceae</taxon>
        <taxon>Heyndrickxia</taxon>
    </lineage>
</organism>
<accession>A0AAW6T2U7</accession>
<proteinExistence type="predicted"/>
<protein>
    <recommendedName>
        <fullName evidence="4">ABC transporter permease</fullName>
    </recommendedName>
</protein>
<feature type="transmembrane region" description="Helical" evidence="1">
    <location>
        <begin position="52"/>
        <end position="76"/>
    </location>
</feature>
<comment type="caution">
    <text evidence="2">The sequence shown here is derived from an EMBL/GenBank/DDBJ whole genome shotgun (WGS) entry which is preliminary data.</text>
</comment>
<evidence type="ECO:0000313" key="3">
    <source>
        <dbReference type="Proteomes" id="UP001159179"/>
    </source>
</evidence>
<keyword evidence="1" id="KW-1133">Transmembrane helix</keyword>
<feature type="transmembrane region" description="Helical" evidence="1">
    <location>
        <begin position="204"/>
        <end position="223"/>
    </location>
</feature>